<evidence type="ECO:0000313" key="11">
    <source>
        <dbReference type="EMBL" id="QSB17572.1"/>
    </source>
</evidence>
<evidence type="ECO:0000256" key="7">
    <source>
        <dbReference type="ARBA" id="ARBA00035120"/>
    </source>
</evidence>
<reference evidence="11" key="1">
    <citation type="submission" date="2021-02" db="EMBL/GenBank/DDBJ databases">
        <title>Natrosporangium hydrolyticum gen. nov., sp. nov, a haloalkaliphilic actinobacterium from a soda solonchak soil.</title>
        <authorList>
            <person name="Sorokin D.Y."/>
            <person name="Khijniak T.V."/>
            <person name="Zakharycheva A.P."/>
            <person name="Boueva O.V."/>
            <person name="Ariskina E.V."/>
            <person name="Hahnke R.L."/>
            <person name="Bunk B."/>
            <person name="Sproer C."/>
            <person name="Schumann P."/>
            <person name="Evtushenko L.I."/>
            <person name="Kublanov I.V."/>
        </authorList>
    </citation>
    <scope>NUCLEOTIDE SEQUENCE</scope>
    <source>
        <strain evidence="11">DSM 106523</strain>
    </source>
</reference>
<evidence type="ECO:0000256" key="3">
    <source>
        <dbReference type="ARBA" id="ARBA00022692"/>
    </source>
</evidence>
<dbReference type="Proteomes" id="UP000662857">
    <property type="component" value="Chromosome"/>
</dbReference>
<dbReference type="GO" id="GO:0005886">
    <property type="term" value="C:plasma membrane"/>
    <property type="evidence" value="ECO:0007669"/>
    <property type="project" value="UniProtKB-SubCell"/>
</dbReference>
<keyword evidence="10" id="KW-0406">Ion transport</keyword>
<dbReference type="PANTHER" id="PTHR28259">
    <property type="entry name" value="FLUORIDE EXPORT PROTEIN 1-RELATED"/>
    <property type="match status" value="1"/>
</dbReference>
<feature type="binding site" evidence="10">
    <location>
        <position position="99"/>
    </location>
    <ligand>
        <name>Na(+)</name>
        <dbReference type="ChEBI" id="CHEBI:29101"/>
        <note>structural</note>
    </ligand>
</feature>
<proteinExistence type="inferred from homology"/>
<dbReference type="EMBL" id="CP070499">
    <property type="protein sequence ID" value="QSB17572.1"/>
    <property type="molecule type" value="Genomic_DNA"/>
</dbReference>
<keyword evidence="3 10" id="KW-0812">Transmembrane</keyword>
<evidence type="ECO:0000313" key="12">
    <source>
        <dbReference type="Proteomes" id="UP000662857"/>
    </source>
</evidence>
<dbReference type="KEGG" id="nhy:JQS43_25370"/>
<dbReference type="RefSeq" id="WP_420847720.1">
    <property type="nucleotide sequence ID" value="NZ_CP070499.1"/>
</dbReference>
<accession>A0A895YNN5</accession>
<comment type="subcellular location">
    <subcellularLocation>
        <location evidence="1 10">Cell membrane</location>
        <topology evidence="1 10">Multi-pass membrane protein</topology>
    </subcellularLocation>
</comment>
<comment type="similarity">
    <text evidence="7 10">Belongs to the fluoride channel Fluc/FEX (TC 1.A.43) family.</text>
</comment>
<evidence type="ECO:0000256" key="6">
    <source>
        <dbReference type="ARBA" id="ARBA00023303"/>
    </source>
</evidence>
<evidence type="ECO:0000256" key="10">
    <source>
        <dbReference type="HAMAP-Rule" id="MF_00454"/>
    </source>
</evidence>
<dbReference type="GO" id="GO:0046872">
    <property type="term" value="F:metal ion binding"/>
    <property type="evidence" value="ECO:0007669"/>
    <property type="project" value="UniProtKB-KW"/>
</dbReference>
<gene>
    <name evidence="10" type="primary">fluC</name>
    <name evidence="10" type="synonym">crcB</name>
    <name evidence="11" type="ORF">JQS43_25370</name>
</gene>
<evidence type="ECO:0000256" key="2">
    <source>
        <dbReference type="ARBA" id="ARBA00022475"/>
    </source>
</evidence>
<dbReference type="GO" id="GO:0062054">
    <property type="term" value="F:fluoride channel activity"/>
    <property type="evidence" value="ECO:0007669"/>
    <property type="project" value="UniProtKB-UniRule"/>
</dbReference>
<keyword evidence="6 10" id="KW-0407">Ion channel</keyword>
<sequence>MPVDSDVDLRVARQRRELRRAPWSVLAMISLGGGVGGLARYGLGVWAPVEPGAFPWTTFGVNVSGCLLIGALMVLVTEVWGGHRLVRPFLGVGVLGGYTTFSFHMVEAQHLIEEAAVRTAALYLAGTAVAGLLAVAAGMAGTRWVIRRRAGVHPAGIGGRAELVQAVGRQGDA</sequence>
<keyword evidence="12" id="KW-1185">Reference proteome</keyword>
<keyword evidence="10" id="KW-0479">Metal-binding</keyword>
<keyword evidence="10" id="KW-0915">Sodium</keyword>
<comment type="activity regulation">
    <text evidence="10">Na(+) is not transported, but it plays an essential structural role and its presence is essential for fluoride channel function.</text>
</comment>
<comment type="catalytic activity">
    <reaction evidence="8">
        <text>fluoride(in) = fluoride(out)</text>
        <dbReference type="Rhea" id="RHEA:76159"/>
        <dbReference type="ChEBI" id="CHEBI:17051"/>
    </reaction>
    <physiologicalReaction direction="left-to-right" evidence="8">
        <dbReference type="Rhea" id="RHEA:76160"/>
    </physiologicalReaction>
</comment>
<evidence type="ECO:0000256" key="1">
    <source>
        <dbReference type="ARBA" id="ARBA00004651"/>
    </source>
</evidence>
<comment type="function">
    <text evidence="9 10">Fluoride-specific ion channel. Important for reducing fluoride concentration in the cell, thus reducing its toxicity.</text>
</comment>
<name>A0A895YNN5_9ACTN</name>
<feature type="binding site" evidence="10">
    <location>
        <position position="96"/>
    </location>
    <ligand>
        <name>Na(+)</name>
        <dbReference type="ChEBI" id="CHEBI:29101"/>
        <note>structural</note>
    </ligand>
</feature>
<keyword evidence="2 10" id="KW-1003">Cell membrane</keyword>
<keyword evidence="4 10" id="KW-1133">Transmembrane helix</keyword>
<evidence type="ECO:0000256" key="9">
    <source>
        <dbReference type="ARBA" id="ARBA00049940"/>
    </source>
</evidence>
<dbReference type="PANTHER" id="PTHR28259:SF1">
    <property type="entry name" value="FLUORIDE EXPORT PROTEIN 1-RELATED"/>
    <property type="match status" value="1"/>
</dbReference>
<evidence type="ECO:0000256" key="8">
    <source>
        <dbReference type="ARBA" id="ARBA00035585"/>
    </source>
</evidence>
<keyword evidence="10" id="KW-0813">Transport</keyword>
<organism evidence="11 12">
    <name type="scientific">Natronosporangium hydrolyticum</name>
    <dbReference type="NCBI Taxonomy" id="2811111"/>
    <lineage>
        <taxon>Bacteria</taxon>
        <taxon>Bacillati</taxon>
        <taxon>Actinomycetota</taxon>
        <taxon>Actinomycetes</taxon>
        <taxon>Micromonosporales</taxon>
        <taxon>Micromonosporaceae</taxon>
        <taxon>Natronosporangium</taxon>
    </lineage>
</organism>
<feature type="transmembrane region" description="Helical" evidence="10">
    <location>
        <begin position="21"/>
        <end position="41"/>
    </location>
</feature>
<protein>
    <recommendedName>
        <fullName evidence="10">Fluoride-specific ion channel FluC</fullName>
    </recommendedName>
</protein>
<dbReference type="InterPro" id="IPR003691">
    <property type="entry name" value="FluC"/>
</dbReference>
<feature type="transmembrane region" description="Helical" evidence="10">
    <location>
        <begin position="88"/>
        <end position="106"/>
    </location>
</feature>
<dbReference type="Pfam" id="PF02537">
    <property type="entry name" value="CRCB"/>
    <property type="match status" value="1"/>
</dbReference>
<evidence type="ECO:0000256" key="4">
    <source>
        <dbReference type="ARBA" id="ARBA00022989"/>
    </source>
</evidence>
<keyword evidence="5 10" id="KW-0472">Membrane</keyword>
<dbReference type="GO" id="GO:0140114">
    <property type="term" value="P:cellular detoxification of fluoride"/>
    <property type="evidence" value="ECO:0007669"/>
    <property type="project" value="UniProtKB-UniRule"/>
</dbReference>
<dbReference type="HAMAP" id="MF_00454">
    <property type="entry name" value="FluC"/>
    <property type="match status" value="1"/>
</dbReference>
<feature type="transmembrane region" description="Helical" evidence="10">
    <location>
        <begin position="121"/>
        <end position="140"/>
    </location>
</feature>
<dbReference type="AlphaFoldDB" id="A0A895YNN5"/>
<evidence type="ECO:0000256" key="5">
    <source>
        <dbReference type="ARBA" id="ARBA00023136"/>
    </source>
</evidence>
<feature type="transmembrane region" description="Helical" evidence="10">
    <location>
        <begin position="53"/>
        <end position="76"/>
    </location>
</feature>